<dbReference type="Gene3D" id="3.40.50.300">
    <property type="entry name" value="P-loop containing nucleotide triphosphate hydrolases"/>
    <property type="match status" value="1"/>
</dbReference>
<keyword evidence="5" id="KW-0547">Nucleotide-binding</keyword>
<dbReference type="PANTHER" id="PTHR43553">
    <property type="entry name" value="HEAVY METAL TRANSPORTER"/>
    <property type="match status" value="1"/>
</dbReference>
<dbReference type="InterPro" id="IPR050095">
    <property type="entry name" value="ECF_ABC_transporter_ATP-bd"/>
</dbReference>
<dbReference type="EC" id="3.6.3.-" evidence="10"/>
<evidence type="ECO:0000256" key="4">
    <source>
        <dbReference type="ARBA" id="ARBA00022475"/>
    </source>
</evidence>
<keyword evidence="7" id="KW-1278">Translocase</keyword>
<dbReference type="AlphaFoldDB" id="A0A939BUW8"/>
<feature type="domain" description="ABC transporter" evidence="9">
    <location>
        <begin position="5"/>
        <end position="237"/>
    </location>
</feature>
<proteinExistence type="inferred from homology"/>
<dbReference type="GO" id="GO:0043190">
    <property type="term" value="C:ATP-binding cassette (ABC) transporter complex"/>
    <property type="evidence" value="ECO:0007669"/>
    <property type="project" value="TreeGrafter"/>
</dbReference>
<reference evidence="10" key="1">
    <citation type="submission" date="2021-01" db="EMBL/GenBank/DDBJ databases">
        <title>Genomic Encyclopedia of Type Strains, Phase IV (KMG-IV): sequencing the most valuable type-strain genomes for metagenomic binning, comparative biology and taxonomic classification.</title>
        <authorList>
            <person name="Goeker M."/>
        </authorList>
    </citation>
    <scope>NUCLEOTIDE SEQUENCE</scope>
    <source>
        <strain evidence="10">DSM 25523</strain>
    </source>
</reference>
<evidence type="ECO:0000256" key="3">
    <source>
        <dbReference type="ARBA" id="ARBA00022448"/>
    </source>
</evidence>
<evidence type="ECO:0000256" key="6">
    <source>
        <dbReference type="ARBA" id="ARBA00022840"/>
    </source>
</evidence>
<gene>
    <name evidence="10" type="ORF">JOD01_001642</name>
</gene>
<keyword evidence="6 10" id="KW-0067">ATP-binding</keyword>
<evidence type="ECO:0000256" key="8">
    <source>
        <dbReference type="ARBA" id="ARBA00023136"/>
    </source>
</evidence>
<dbReference type="CDD" id="cd03225">
    <property type="entry name" value="ABC_cobalt_CbiO_domain1"/>
    <property type="match status" value="1"/>
</dbReference>
<dbReference type="InterPro" id="IPR003439">
    <property type="entry name" value="ABC_transporter-like_ATP-bd"/>
</dbReference>
<evidence type="ECO:0000256" key="2">
    <source>
        <dbReference type="ARBA" id="ARBA00005417"/>
    </source>
</evidence>
<accession>A0A939BUW8</accession>
<keyword evidence="10" id="KW-0378">Hydrolase</keyword>
<sequence length="272" mass="29548">MNKLIEVEQVSFAYEPGMNVLNQLSIAFAPGVTAVLGENGAGKTTLMKLLKGLLKPTAGRIKIGGRDTRQYSAAEIARHVGMIFQNPDEQIFKSSVLDEVMFGPLQIGQSPAEAKERALAALAALDLSDVEKENPYDLSYAARKRIGIASILAMNPEAIIFDEPTIAQDQQGLRRIGQIMSELKAEGKTVIAILHDMEFAARYCERIVLLARGGVIADGPPALVFANDDWLRQAGVKAPGLVRLGQALQLSQTTVTVEQFSQAFRTEKLRAD</sequence>
<dbReference type="SMART" id="SM00382">
    <property type="entry name" value="AAA"/>
    <property type="match status" value="1"/>
</dbReference>
<dbReference type="InterPro" id="IPR015856">
    <property type="entry name" value="ABC_transpr_CbiO/EcfA_su"/>
</dbReference>
<dbReference type="RefSeq" id="WP_204517744.1">
    <property type="nucleotide sequence ID" value="NZ_BAABIN010000007.1"/>
</dbReference>
<dbReference type="InterPro" id="IPR003593">
    <property type="entry name" value="AAA+_ATPase"/>
</dbReference>
<evidence type="ECO:0000256" key="1">
    <source>
        <dbReference type="ARBA" id="ARBA00004202"/>
    </source>
</evidence>
<dbReference type="PANTHER" id="PTHR43553:SF24">
    <property type="entry name" value="ENERGY-COUPLING FACTOR TRANSPORTER ATP-BINDING PROTEIN ECFA1"/>
    <property type="match status" value="1"/>
</dbReference>
<dbReference type="Pfam" id="PF00005">
    <property type="entry name" value="ABC_tran"/>
    <property type="match status" value="1"/>
</dbReference>
<evidence type="ECO:0000313" key="11">
    <source>
        <dbReference type="Proteomes" id="UP000717624"/>
    </source>
</evidence>
<dbReference type="PROSITE" id="PS50893">
    <property type="entry name" value="ABC_TRANSPORTER_2"/>
    <property type="match status" value="1"/>
</dbReference>
<name>A0A939BUW8_9BACL</name>
<keyword evidence="3" id="KW-0813">Transport</keyword>
<dbReference type="FunFam" id="3.40.50.300:FF:000224">
    <property type="entry name" value="Energy-coupling factor transporter ATP-binding protein EcfA"/>
    <property type="match status" value="1"/>
</dbReference>
<dbReference type="GO" id="GO:0042626">
    <property type="term" value="F:ATPase-coupled transmembrane transporter activity"/>
    <property type="evidence" value="ECO:0007669"/>
    <property type="project" value="TreeGrafter"/>
</dbReference>
<evidence type="ECO:0000259" key="9">
    <source>
        <dbReference type="PROSITE" id="PS50893"/>
    </source>
</evidence>
<evidence type="ECO:0000256" key="5">
    <source>
        <dbReference type="ARBA" id="ARBA00022741"/>
    </source>
</evidence>
<comment type="similarity">
    <text evidence="2">Belongs to the ABC transporter superfamily.</text>
</comment>
<dbReference type="SUPFAM" id="SSF52540">
    <property type="entry name" value="P-loop containing nucleoside triphosphate hydrolases"/>
    <property type="match status" value="1"/>
</dbReference>
<keyword evidence="8" id="KW-0472">Membrane</keyword>
<keyword evidence="4" id="KW-1003">Cell membrane</keyword>
<dbReference type="GO" id="GO:0005524">
    <property type="term" value="F:ATP binding"/>
    <property type="evidence" value="ECO:0007669"/>
    <property type="project" value="UniProtKB-KW"/>
</dbReference>
<protein>
    <submittedName>
        <fullName evidence="10">Energy-coupling factor transport system ATP-binding protein</fullName>
        <ecNumber evidence="10">3.6.3.-</ecNumber>
    </submittedName>
</protein>
<evidence type="ECO:0000313" key="10">
    <source>
        <dbReference type="EMBL" id="MBM7590041.1"/>
    </source>
</evidence>
<organism evidence="10 11">
    <name type="scientific">Brevibacillus fulvus</name>
    <dbReference type="NCBI Taxonomy" id="1125967"/>
    <lineage>
        <taxon>Bacteria</taxon>
        <taxon>Bacillati</taxon>
        <taxon>Bacillota</taxon>
        <taxon>Bacilli</taxon>
        <taxon>Bacillales</taxon>
        <taxon>Paenibacillaceae</taxon>
        <taxon>Brevibacillus</taxon>
    </lineage>
</organism>
<evidence type="ECO:0000256" key="7">
    <source>
        <dbReference type="ARBA" id="ARBA00022967"/>
    </source>
</evidence>
<dbReference type="Proteomes" id="UP000717624">
    <property type="component" value="Unassembled WGS sequence"/>
</dbReference>
<comment type="caution">
    <text evidence="10">The sequence shown here is derived from an EMBL/GenBank/DDBJ whole genome shotgun (WGS) entry which is preliminary data.</text>
</comment>
<dbReference type="InterPro" id="IPR027417">
    <property type="entry name" value="P-loop_NTPase"/>
</dbReference>
<keyword evidence="11" id="KW-1185">Reference proteome</keyword>
<dbReference type="GO" id="GO:0015087">
    <property type="term" value="F:cobalt ion transmembrane transporter activity"/>
    <property type="evidence" value="ECO:0007669"/>
    <property type="project" value="UniProtKB-ARBA"/>
</dbReference>
<dbReference type="EMBL" id="JAFBEB010000004">
    <property type="protein sequence ID" value="MBM7590041.1"/>
    <property type="molecule type" value="Genomic_DNA"/>
</dbReference>
<comment type="subcellular location">
    <subcellularLocation>
        <location evidence="1">Cell membrane</location>
        <topology evidence="1">Peripheral membrane protein</topology>
    </subcellularLocation>
</comment>
<dbReference type="GO" id="GO:0016887">
    <property type="term" value="F:ATP hydrolysis activity"/>
    <property type="evidence" value="ECO:0007669"/>
    <property type="project" value="InterPro"/>
</dbReference>